<reference evidence="4 5" key="1">
    <citation type="submission" date="2018-11" db="EMBL/GenBank/DDBJ databases">
        <title>Genome sequencing of Lautropia sp. KCOM 2505 (= ChDC F240).</title>
        <authorList>
            <person name="Kook J.-K."/>
            <person name="Park S.-N."/>
            <person name="Lim Y.K."/>
        </authorList>
    </citation>
    <scope>NUCLEOTIDE SEQUENCE [LARGE SCALE GENOMIC DNA]</scope>
    <source>
        <strain evidence="4 5">KCOM 2505</strain>
    </source>
</reference>
<dbReference type="GO" id="GO:0016757">
    <property type="term" value="F:glycosyltransferase activity"/>
    <property type="evidence" value="ECO:0007669"/>
    <property type="project" value="UniProtKB-KW"/>
</dbReference>
<dbReference type="OrthoDB" id="307631at2"/>
<dbReference type="InterPro" id="IPR029057">
    <property type="entry name" value="PRTase-like"/>
</dbReference>
<dbReference type="InterPro" id="IPR000836">
    <property type="entry name" value="PRTase_dom"/>
</dbReference>
<dbReference type="RefSeq" id="WP_125094995.1">
    <property type="nucleotide sequence ID" value="NZ_RRUE01000001.1"/>
</dbReference>
<evidence type="ECO:0000313" key="4">
    <source>
        <dbReference type="EMBL" id="RRN45566.1"/>
    </source>
</evidence>
<dbReference type="AlphaFoldDB" id="A0A426FS84"/>
<dbReference type="EMBL" id="RRUE01000001">
    <property type="protein sequence ID" value="RRN45566.1"/>
    <property type="molecule type" value="Genomic_DNA"/>
</dbReference>
<sequence length="180" mass="20138">MQHLYVDWPQYHRLIERLALDIHRSGWQFDAVIALARGGLRVGDLLSRIFDRPLGVLTTSSYRHTGNVVSQGELKIGSTISAAEDVTHGRVLIADDLVDTGVTLQKLLPTLQARHPGITEMRTAVLWKKAVSVYQPDYCVEHLTDNPWIHQPFELYEGCDIAALEHGSPTEAAYAVAERQ</sequence>
<keyword evidence="5" id="KW-1185">Reference proteome</keyword>
<name>A0A426FS84_9BURK</name>
<dbReference type="PANTHER" id="PTHR43363">
    <property type="entry name" value="HYPOXANTHINE PHOSPHORIBOSYLTRANSFERASE"/>
    <property type="match status" value="1"/>
</dbReference>
<accession>A0A426FS84</accession>
<comment type="caution">
    <text evidence="4">The sequence shown here is derived from an EMBL/GenBank/DDBJ whole genome shotgun (WGS) entry which is preliminary data.</text>
</comment>
<keyword evidence="1 4" id="KW-0328">Glycosyltransferase</keyword>
<dbReference type="Pfam" id="PF00156">
    <property type="entry name" value="Pribosyltran"/>
    <property type="match status" value="1"/>
</dbReference>
<gene>
    <name evidence="4" type="ORF">EHV23_05145</name>
</gene>
<dbReference type="Gene3D" id="3.40.50.2020">
    <property type="match status" value="1"/>
</dbReference>
<proteinExistence type="predicted"/>
<evidence type="ECO:0000313" key="5">
    <source>
        <dbReference type="Proteomes" id="UP000270261"/>
    </source>
</evidence>
<protein>
    <submittedName>
        <fullName evidence="4">Phosphoribosyltransferase</fullName>
    </submittedName>
</protein>
<feature type="domain" description="Phosphoribosyltransferase" evidence="3">
    <location>
        <begin position="6"/>
        <end position="157"/>
    </location>
</feature>
<dbReference type="SUPFAM" id="SSF53271">
    <property type="entry name" value="PRTase-like"/>
    <property type="match status" value="1"/>
</dbReference>
<evidence type="ECO:0000259" key="3">
    <source>
        <dbReference type="Pfam" id="PF00156"/>
    </source>
</evidence>
<dbReference type="Proteomes" id="UP000270261">
    <property type="component" value="Unassembled WGS sequence"/>
</dbReference>
<evidence type="ECO:0000256" key="1">
    <source>
        <dbReference type="ARBA" id="ARBA00022676"/>
    </source>
</evidence>
<dbReference type="CDD" id="cd06223">
    <property type="entry name" value="PRTases_typeI"/>
    <property type="match status" value="1"/>
</dbReference>
<organism evidence="4 5">
    <name type="scientific">Lautropia dentalis</name>
    <dbReference type="NCBI Taxonomy" id="2490857"/>
    <lineage>
        <taxon>Bacteria</taxon>
        <taxon>Pseudomonadati</taxon>
        <taxon>Pseudomonadota</taxon>
        <taxon>Betaproteobacteria</taxon>
        <taxon>Burkholderiales</taxon>
        <taxon>Burkholderiaceae</taxon>
        <taxon>Lautropia</taxon>
    </lineage>
</organism>
<keyword evidence="2 4" id="KW-0808">Transferase</keyword>
<evidence type="ECO:0000256" key="2">
    <source>
        <dbReference type="ARBA" id="ARBA00022679"/>
    </source>
</evidence>
<dbReference type="PANTHER" id="PTHR43363:SF1">
    <property type="entry name" value="HYPOXANTHINE-GUANINE PHOSPHORIBOSYLTRANSFERASE"/>
    <property type="match status" value="1"/>
</dbReference>